<protein>
    <recommendedName>
        <fullName evidence="8">Glycosyltransferase</fullName>
    </recommendedName>
</protein>
<evidence type="ECO:0000313" key="6">
    <source>
        <dbReference type="EMBL" id="PAU95481.1"/>
    </source>
</evidence>
<gene>
    <name evidence="6" type="ORF">CK240_16330</name>
</gene>
<dbReference type="PANTHER" id="PTHR43179:SF12">
    <property type="entry name" value="GALACTOFURANOSYLTRANSFERASE GLFT2"/>
    <property type="match status" value="1"/>
</dbReference>
<dbReference type="PANTHER" id="PTHR43179">
    <property type="entry name" value="RHAMNOSYLTRANSFERASE WBBL"/>
    <property type="match status" value="1"/>
</dbReference>
<proteinExistence type="inferred from homology"/>
<dbReference type="Gene3D" id="3.90.550.10">
    <property type="entry name" value="Spore Coat Polysaccharide Biosynthesis Protein SpsA, Chain A"/>
    <property type="match status" value="1"/>
</dbReference>
<dbReference type="SUPFAM" id="SSF53448">
    <property type="entry name" value="Nucleotide-diphospho-sugar transferases"/>
    <property type="match status" value="1"/>
</dbReference>
<accession>A0A2A2GD58</accession>
<dbReference type="SUPFAM" id="SSF53756">
    <property type="entry name" value="UDP-Glycosyltransferase/glycogen phosphorylase"/>
    <property type="match status" value="2"/>
</dbReference>
<dbReference type="InterPro" id="IPR028098">
    <property type="entry name" value="Glyco_trans_4-like_N"/>
</dbReference>
<dbReference type="Proteomes" id="UP000218023">
    <property type="component" value="Unassembled WGS sequence"/>
</dbReference>
<organism evidence="6 7">
    <name type="scientific">Paracoccus salipaludis</name>
    <dbReference type="NCBI Taxonomy" id="2032623"/>
    <lineage>
        <taxon>Bacteria</taxon>
        <taxon>Pseudomonadati</taxon>
        <taxon>Pseudomonadota</taxon>
        <taxon>Alphaproteobacteria</taxon>
        <taxon>Rhodobacterales</taxon>
        <taxon>Paracoccaceae</taxon>
        <taxon>Paracoccus</taxon>
    </lineage>
</organism>
<evidence type="ECO:0000313" key="7">
    <source>
        <dbReference type="Proteomes" id="UP000218023"/>
    </source>
</evidence>
<dbReference type="InterPro" id="IPR001173">
    <property type="entry name" value="Glyco_trans_2-like"/>
</dbReference>
<evidence type="ECO:0000259" key="5">
    <source>
        <dbReference type="Pfam" id="PF13439"/>
    </source>
</evidence>
<evidence type="ECO:0008006" key="8">
    <source>
        <dbReference type="Google" id="ProtNLM"/>
    </source>
</evidence>
<dbReference type="EMBL" id="NSJZ01000029">
    <property type="protein sequence ID" value="PAU95481.1"/>
    <property type="molecule type" value="Genomic_DNA"/>
</dbReference>
<keyword evidence="3" id="KW-0808">Transferase</keyword>
<reference evidence="6 7" key="1">
    <citation type="submission" date="2017-09" db="EMBL/GenBank/DDBJ databases">
        <title>Paracoccus alkalisoli sp. nov., isolated from saline alkaline soil.</title>
        <authorList>
            <person name="Dong X."/>
            <person name="Zhang G."/>
        </authorList>
    </citation>
    <scope>NUCLEOTIDE SEQUENCE [LARGE SCALE GENOMIC DNA]</scope>
    <source>
        <strain evidence="6 7">WN007</strain>
    </source>
</reference>
<comment type="caution">
    <text evidence="6">The sequence shown here is derived from an EMBL/GenBank/DDBJ whole genome shotgun (WGS) entry which is preliminary data.</text>
</comment>
<evidence type="ECO:0000256" key="3">
    <source>
        <dbReference type="ARBA" id="ARBA00022679"/>
    </source>
</evidence>
<dbReference type="GO" id="GO:0016757">
    <property type="term" value="F:glycosyltransferase activity"/>
    <property type="evidence" value="ECO:0007669"/>
    <property type="project" value="UniProtKB-KW"/>
</dbReference>
<sequence length="1311" mass="143732">MLRMTESRTMLATTKGVLTRPVNAARRRALDLIGRLRNRQRGVIGSIDVVSTDVIEGWVKRREDDSPLVVDIFAGPVLVTQGLFADIHRADLQMAGHGTGRHGFSCKAPDSGGEPIEALIEVRLSGTGELLLSCHPPTGTMGAKLASSVPAPMKPQADGINSSSPYKAKIEAVTGSQFRGWAVDRARPGRIFDLQVLVDGVPFVQVRNDGPRTDLQQKGLSQGRGGVNLVLPLGDLESGDHLVSLEMPDGSRIESRVTTVQRPRRRLDGGVPRLRPEDVAVVVPIYNAADDLEVCIDRLARFTPSAIEIVLIDDASPDPVIARLLDRAALRPNTRVLRNAQNLGFTRTVNRGLEETGRKHVVLLNSDARVTPGWIDGMLRAASSRPRVATVTAMSDRAGAFSAPRLGNDNPLPPGVDEITYARAFRRRALAVYPVVPTGNGFCMFVNRACVDEIGGFDAEAFPRGYGEENDFCMRATRAGWANLIDDTTYVFHDRSKSFGETKHVLMEAGRAVIEARYPEYSRAIRVFSTGPDILLARYRAVQARIDCGDRRTGLPAVLFVVSTQTGGTPQTNLDLMRQLQDELDPWLLRCDSQTLTLGRLDRGRIAEIRRHELAESVDPITHRSAEYDAVVADWLDVLDPAIVHIRHLAWHGLSLPELAKARGCKVVTSFHDFYTLCPTVKLLDERQVFCAGRCTATEGDCRPELWPDDSLPPLKHRWVYPWRERFDQVLSVSDAFVTTSDSARKLIAAGLPGVDPDRFHVIPHGRSFAAMEWLAERPEPGEPIRILVPGNIGAPKGRDVIADLLAHDTAGRFEFHILGRLADADAISHPRLIQQGTYHRDEFAARVRAIRPHFGAIFSIWDETYCHTLTELWSVGVPALVFDFPTVAGRVRASGAGWVVPHQDIAALARAINGIAADSAGQDRVAAALADWQGGRGVGRSVQVMAAAYRDLYRQVLGCRGRWPVIAVVAPASPQLDQAEDSTHVRLWERTINHFDRPLNYVRMTAATLLANLREDEVDGVIVQRDAVPRELAGPLLAAMQARGLRHLHELDEDLLAVPADKDPQGSYAAYAPTLSRLLAAAGCVTVSTGPLAARVWDMNRNVEVVPNWLALRLWRGPLPRRERDGTVRALYMGSVTHGEDLALVLPALTDVAARHPDFRLAVIGVQDEPLPRWIERIQIPEAARNYPDFAGWLKAQAGQFDFGLAPLAAQGFNLHKSDLKLLEYGALGLPVLASDLPVYSASGSGMNHVTLVPGDGWRAALGAVIESARRGGADRDRIRRDTLHRFALEPTLPDFDRIVAGLARTGGRG</sequence>
<name>A0A2A2GD58_9RHOB</name>
<evidence type="ECO:0000256" key="2">
    <source>
        <dbReference type="ARBA" id="ARBA00022676"/>
    </source>
</evidence>
<evidence type="ECO:0000256" key="1">
    <source>
        <dbReference type="ARBA" id="ARBA00006739"/>
    </source>
</evidence>
<feature type="domain" description="Glycosyltransferase subfamily 4-like N-terminal" evidence="5">
    <location>
        <begin position="609"/>
        <end position="766"/>
    </location>
</feature>
<evidence type="ECO:0000259" key="4">
    <source>
        <dbReference type="Pfam" id="PF00535"/>
    </source>
</evidence>
<keyword evidence="2" id="KW-0328">Glycosyltransferase</keyword>
<dbReference type="Pfam" id="PF00535">
    <property type="entry name" value="Glycos_transf_2"/>
    <property type="match status" value="1"/>
</dbReference>
<dbReference type="InterPro" id="IPR029044">
    <property type="entry name" value="Nucleotide-diphossugar_trans"/>
</dbReference>
<dbReference type="Gene3D" id="3.40.50.2000">
    <property type="entry name" value="Glycogen Phosphorylase B"/>
    <property type="match status" value="3"/>
</dbReference>
<feature type="domain" description="Glycosyltransferase 2-like" evidence="4">
    <location>
        <begin position="281"/>
        <end position="454"/>
    </location>
</feature>
<dbReference type="Pfam" id="PF13439">
    <property type="entry name" value="Glyco_transf_4"/>
    <property type="match status" value="1"/>
</dbReference>
<keyword evidence="7" id="KW-1185">Reference proteome</keyword>
<comment type="similarity">
    <text evidence="1">Belongs to the glycosyltransferase 2 family.</text>
</comment>